<organism evidence="2 3">
    <name type="scientific">Arenimonas malthae CC-JY-1</name>
    <dbReference type="NCBI Taxonomy" id="1384054"/>
    <lineage>
        <taxon>Bacteria</taxon>
        <taxon>Pseudomonadati</taxon>
        <taxon>Pseudomonadota</taxon>
        <taxon>Gammaproteobacteria</taxon>
        <taxon>Lysobacterales</taxon>
        <taxon>Lysobacteraceae</taxon>
        <taxon>Arenimonas</taxon>
    </lineage>
</organism>
<dbReference type="eggNOG" id="ENOG5033A2I">
    <property type="taxonomic scope" value="Bacteria"/>
</dbReference>
<proteinExistence type="predicted"/>
<gene>
    <name evidence="2" type="ORF">N790_05635</name>
</gene>
<dbReference type="STRING" id="1384054.N790_05635"/>
<dbReference type="InterPro" id="IPR039251">
    <property type="entry name" value="OXLD1"/>
</dbReference>
<keyword evidence="3" id="KW-1185">Reference proteome</keyword>
<accession>A0A091BDF4</accession>
<reference evidence="2 3" key="1">
    <citation type="submission" date="2013-09" db="EMBL/GenBank/DDBJ databases">
        <title>Genome sequencing of Arenimonas malthae.</title>
        <authorList>
            <person name="Chen F."/>
            <person name="Wang G."/>
        </authorList>
    </citation>
    <scope>NUCLEOTIDE SEQUENCE [LARGE SCALE GENOMIC DNA]</scope>
    <source>
        <strain evidence="2 3">CC-JY-1</strain>
    </source>
</reference>
<name>A0A091BDF4_9GAMM</name>
<dbReference type="PATRIC" id="fig|1384054.3.peg.1116"/>
<feature type="domain" description="Oxidoreductase-like" evidence="1">
    <location>
        <begin position="9"/>
        <end position="48"/>
    </location>
</feature>
<dbReference type="PANTHER" id="PTHR21193">
    <property type="entry name" value="OXIDOREDUCTASE-LIKE DOMAIN-CONTAINING PROTEIN 1"/>
    <property type="match status" value="1"/>
</dbReference>
<comment type="caution">
    <text evidence="2">The sequence shown here is derived from an EMBL/GenBank/DDBJ whole genome shotgun (WGS) entry which is preliminary data.</text>
</comment>
<dbReference type="Pfam" id="PF09791">
    <property type="entry name" value="Oxidored-like"/>
    <property type="match status" value="1"/>
</dbReference>
<dbReference type="PANTHER" id="PTHR21193:SF3">
    <property type="entry name" value="OXIDOREDUCTASE-LIKE DOMAIN-CONTAINING PROTEIN 1"/>
    <property type="match status" value="1"/>
</dbReference>
<protein>
    <recommendedName>
        <fullName evidence="1">Oxidoreductase-like domain-containing protein</fullName>
    </recommendedName>
</protein>
<evidence type="ECO:0000259" key="1">
    <source>
        <dbReference type="Pfam" id="PF09791"/>
    </source>
</evidence>
<sequence>MPPANDPRPVEPEKPLPGDCCDGGCNPCVLDTYAEAMEHYRERLAAWQARHPEAG</sequence>
<evidence type="ECO:0000313" key="2">
    <source>
        <dbReference type="EMBL" id="KFN48849.1"/>
    </source>
</evidence>
<evidence type="ECO:0000313" key="3">
    <source>
        <dbReference type="Proteomes" id="UP000029392"/>
    </source>
</evidence>
<dbReference type="AlphaFoldDB" id="A0A091BDF4"/>
<dbReference type="EMBL" id="AVCH01000143">
    <property type="protein sequence ID" value="KFN48849.1"/>
    <property type="molecule type" value="Genomic_DNA"/>
</dbReference>
<dbReference type="Proteomes" id="UP000029392">
    <property type="component" value="Unassembled WGS sequence"/>
</dbReference>
<dbReference type="InterPro" id="IPR019180">
    <property type="entry name" value="Oxidoreductase-like_N"/>
</dbReference>